<gene>
    <name evidence="1" type="ORF">METZ01_LOCUS398629</name>
</gene>
<proteinExistence type="predicted"/>
<accession>A0A382VIC9</accession>
<feature type="non-terminal residue" evidence="1">
    <location>
        <position position="97"/>
    </location>
</feature>
<name>A0A382VIC9_9ZZZZ</name>
<organism evidence="1">
    <name type="scientific">marine metagenome</name>
    <dbReference type="NCBI Taxonomy" id="408172"/>
    <lineage>
        <taxon>unclassified sequences</taxon>
        <taxon>metagenomes</taxon>
        <taxon>ecological metagenomes</taxon>
    </lineage>
</organism>
<dbReference type="EMBL" id="UINC01151896">
    <property type="protein sequence ID" value="SVD45775.1"/>
    <property type="molecule type" value="Genomic_DNA"/>
</dbReference>
<reference evidence="1" key="1">
    <citation type="submission" date="2018-05" db="EMBL/GenBank/DDBJ databases">
        <authorList>
            <person name="Lanie J.A."/>
            <person name="Ng W.-L."/>
            <person name="Kazmierczak K.M."/>
            <person name="Andrzejewski T.M."/>
            <person name="Davidsen T.M."/>
            <person name="Wayne K.J."/>
            <person name="Tettelin H."/>
            <person name="Glass J.I."/>
            <person name="Rusch D."/>
            <person name="Podicherti R."/>
            <person name="Tsui H.-C.T."/>
            <person name="Winkler M.E."/>
        </authorList>
    </citation>
    <scope>NUCLEOTIDE SEQUENCE</scope>
</reference>
<dbReference type="AlphaFoldDB" id="A0A382VIC9"/>
<sequence length="97" mass="11920">MKIVWYSEVKWNYLRTRKQNLLTHSPADDKIVFFQPFSFVKANYIFPRKDGNLYYLTLPVYRESRFQLIDRLISISIIRKLFYLFVKWYANAWISIL</sequence>
<evidence type="ECO:0000313" key="1">
    <source>
        <dbReference type="EMBL" id="SVD45775.1"/>
    </source>
</evidence>
<protein>
    <submittedName>
        <fullName evidence="1">Uncharacterized protein</fullName>
    </submittedName>
</protein>